<dbReference type="HOGENOM" id="CLU_233827_0_0_6"/>
<keyword evidence="2" id="KW-1133">Transmembrane helix</keyword>
<keyword evidence="2" id="KW-0472">Membrane</keyword>
<evidence type="ECO:0000256" key="3">
    <source>
        <dbReference type="SAM" id="SignalP"/>
    </source>
</evidence>
<dbReference type="Proteomes" id="UP000009282">
    <property type="component" value="Chromosome"/>
</dbReference>
<reference evidence="4 5" key="1">
    <citation type="journal article" date="2011" name="J. Bacteriol.">
        <title>Complete genome sequence of seawater bacterium Glaciecola nitratireducens FR1064T.</title>
        <authorList>
            <person name="Bian F."/>
            <person name="Qin Q.L."/>
            <person name="Xie B.B."/>
            <person name="Shu Y.L."/>
            <person name="Zhang X.Y."/>
            <person name="Yu Y."/>
            <person name="Chen B."/>
            <person name="Chen X.L."/>
            <person name="Zhou B.C."/>
            <person name="Zhang Y.Z."/>
        </authorList>
    </citation>
    <scope>NUCLEOTIDE SEQUENCE [LARGE SCALE GENOMIC DNA]</scope>
    <source>
        <strain evidence="5">JCM 12485 / KCTC 12276 / FR1064</strain>
    </source>
</reference>
<dbReference type="RefSeq" id="WP_014109605.1">
    <property type="nucleotide sequence ID" value="NC_016041.1"/>
</dbReference>
<keyword evidence="2" id="KW-0812">Transmembrane</keyword>
<accession>G4QM80</accession>
<evidence type="ECO:0000256" key="2">
    <source>
        <dbReference type="SAM" id="Phobius"/>
    </source>
</evidence>
<name>G4QM80_GLANF</name>
<proteinExistence type="predicted"/>
<feature type="signal peptide" evidence="3">
    <location>
        <begin position="1"/>
        <end position="39"/>
    </location>
</feature>
<feature type="transmembrane region" description="Helical" evidence="2">
    <location>
        <begin position="1977"/>
        <end position="1995"/>
    </location>
</feature>
<dbReference type="OrthoDB" id="2664633at2"/>
<keyword evidence="1" id="KW-0175">Coiled coil</keyword>
<keyword evidence="3" id="KW-0732">Signal</keyword>
<dbReference type="KEGG" id="gni:GNIT_2635"/>
<evidence type="ECO:0000256" key="1">
    <source>
        <dbReference type="SAM" id="Coils"/>
    </source>
</evidence>
<keyword evidence="5" id="KW-1185">Reference proteome</keyword>
<feature type="coiled-coil region" evidence="1">
    <location>
        <begin position="1204"/>
        <end position="1231"/>
    </location>
</feature>
<protein>
    <submittedName>
        <fullName evidence="4">Uncharacterized protein</fullName>
    </submittedName>
</protein>
<evidence type="ECO:0000313" key="5">
    <source>
        <dbReference type="Proteomes" id="UP000009282"/>
    </source>
</evidence>
<sequence length="2005" mass="213636">MRSLGKLSPITLAIQQHKAHAYKASWLAACLAISSPAIAGVQTPENTKWIGTSPSQEFIDQFQFTPEQIKNQIDEDGFGALRFGVTDRNIWGANQTSTSIDYSLTSSQWNSVFGRPPTARLGVGAIAEACLPLVGCAKAGAAAGIELETYVLPYLKMEFDPGTFDAKVEYAPSAVYQYEGLGVDFSKLDTKSNLVDSKSEFRLDAPSLFLETGVNIEANINLFAEACLLGCFLDETFNLYSTDFKVPLIKLDTGSGEKPGSEATFIVFNPNPDEVLVNIGNLIANPGGELIETFKDSLYTDATPLLVGTVDGQLSEQLSGENKEKWQNAKDSISSAPISVGFSLPFSEDDGASVGFSGGTASKVIGGELLSLQLDLDQVLGYAFGLKDGAKFSLDQFGVDTGPVTGSIELGDAKVGPVIELKTDVSLSPELMVNLEFDNEVRIRGQIGKQTSYYGVWDDLPEIALSAESNILGVNENVNDKTVSATPTFSVNANLSNHTYLDLKAKATIDLLSVEIDIEGDGLPGLEFGPVLSYEAKSSSLYQVDLFKDTFAVNNWNALAKNAEGVESETAQQGIAGKALTFNAFGEIVFQARAEGGSSDSFYDNDDRIDVDLSTSKVLAAQRTKHQRNLYDNSANSIQQLAAGDTVVQDSIFNELKIGNKSAAHVMQDGLFTNDGGKTFTVEAGGGLELGKDNNYKVRSLASEGLAGQTSTVAGVINNGKLQVFGDVYSNAGVENDGHKFINAASGSNGTPSLLVGANGWLKFDGQFINEGVINNYGAIELTEENNKSSNLFANYYGGEIDVHGSLSLERKELESLNNAGTLRVFAGGELEIERAQQRQFTNYVDVNNTGNLVIDAGGELRMTKSAANSAGAELLNVGTVSNSGYVLNDVGQTITNGTKDADFTTLFGANGDWRNSNAMALRTTNLAATEAAQQLFLDENKKMETAAQVNANDRLLWIDSDAYVNRETRTQDYVESTHALNDLRKSGGTVDVAAKVVQNLVVAMTSDGFGVWENESGSLLVNEGNIENNAVMVNHVGASTYNSGALDNNGYLLNTGQLINNKGPEQNPAVLSNTGRLENGTEQIGLANISETTNLGRIENRGELVNHDTLVNFGSINSVDDGSGQTASTRIENNGSLSNLGQLSNNAAMTNAQGAEVNNYATITNTGVIDNHGFFNNGVKGSAIGQSDIAGQGQAAQDFYASVQSLQNDKQALQNVNQKYNNELARQSANGFKGTVNADSSKAWAIHLYEKYLVSNLATDSSSDIYGPNKGSLAKDRDFIRSEVIKYSGNAQLNAACATDLLACYKYYYGARRSGGGIYGNDSGINYDFSNSAGFAKDGTGIQAFSMFNDSNFFENNQGTSSDENRFEWTMLMMMEAEGLNIGALDCARDSNCRGESYEPWNNASNQQTRKSYYLSYGRGLATSTNGDDFTPGDINELEALYARWTDKVFFKSEDYLRNGIALTLTDVNASSNAAAADLVKLYKAMYSKGNTYTPSGLIETIQQKIANLPTKDFGDLVASLTDIKSADVDQLISGLGSALGSAGFDLEGITSMDANLDNSGTFNNRGVVNNSAIISNSETGVINNSGVLMIGSTGKIENDGEINLESYVLDTFDSPTGPVDQVQEGLLISNGIINNRGVIDISAGTLVNGTMKKVGVDGELALVNSQTMITNDGSIKLSGQSKVENGQLFVNKALLINNATIVNNGLIEIGAQDSFKVNDENGQFLGNIYSSNTLQNRGNLINQAGSTLSNNGILQNSGLIENQVGATFTNAGLLNNATPGKITFAEDATIGGILINNGLIAMDAGELLTLTGNISGSGTFAGDTSLLGASVNPGNSPGLMTFIGNVSANDVDWVMEIWGTERGIGYDAIDIDGNFNILGDMSLSILSLLDFDTLISQDFSFFDVSGDLYDAAGGLLTASFEFFGFTDEMEGNWTGNWLKRHTGGWSLNLSFDGDNIDIYDDLRASVSSPGGPTQVSAPGSLLLMLSGLLFLGLRKRANKKSNL</sequence>
<feature type="chain" id="PRO_5003467413" evidence="3">
    <location>
        <begin position="40"/>
        <end position="2005"/>
    </location>
</feature>
<organism evidence="4 5">
    <name type="scientific">Glaciecola nitratireducens (strain JCM 12485 / KCTC 12276 / FR1064)</name>
    <dbReference type="NCBI Taxonomy" id="1085623"/>
    <lineage>
        <taxon>Bacteria</taxon>
        <taxon>Pseudomonadati</taxon>
        <taxon>Pseudomonadota</taxon>
        <taxon>Gammaproteobacteria</taxon>
        <taxon>Alteromonadales</taxon>
        <taxon>Alteromonadaceae</taxon>
        <taxon>Brumicola</taxon>
    </lineage>
</organism>
<evidence type="ECO:0000313" key="4">
    <source>
        <dbReference type="EMBL" id="AEP30732.1"/>
    </source>
</evidence>
<dbReference type="eggNOG" id="COG3210">
    <property type="taxonomic scope" value="Bacteria"/>
</dbReference>
<dbReference type="EMBL" id="CP003060">
    <property type="protein sequence ID" value="AEP30732.1"/>
    <property type="molecule type" value="Genomic_DNA"/>
</dbReference>
<dbReference type="STRING" id="1085623.GNIT_2635"/>
<gene>
    <name evidence="4" type="ordered locus">GNIT_2635</name>
</gene>